<feature type="transmembrane region" description="Helical" evidence="1">
    <location>
        <begin position="7"/>
        <end position="25"/>
    </location>
</feature>
<feature type="transmembrane region" description="Helical" evidence="1">
    <location>
        <begin position="87"/>
        <end position="106"/>
    </location>
</feature>
<keyword evidence="1" id="KW-0472">Membrane</keyword>
<gene>
    <name evidence="2" type="ORF">PSQ19_15460</name>
</gene>
<evidence type="ECO:0000313" key="3">
    <source>
        <dbReference type="Proteomes" id="UP001220530"/>
    </source>
</evidence>
<protein>
    <recommendedName>
        <fullName evidence="4">DUF2178 domain-containing protein</fullName>
    </recommendedName>
</protein>
<dbReference type="EMBL" id="CP118246">
    <property type="protein sequence ID" value="WDR02057.1"/>
    <property type="molecule type" value="Genomic_DNA"/>
</dbReference>
<name>A0ABY7YLI4_9HYPH</name>
<keyword evidence="1" id="KW-1133">Transmembrane helix</keyword>
<proteinExistence type="predicted"/>
<sequence length="142" mass="15396">MSWEEKSTWIMGVVSVVGYAVYLGLLLPAVPSAGGLAEAPYVASMLWTIGGAIIASIILHILAAVISPQDANTKDQRDREIYRAGEYIGQSFVVIGALSAMILAMLDIDQFWIANAVYLCFVLSGILSTIAKIAMYRGFHPW</sequence>
<reference evidence="2 3" key="1">
    <citation type="submission" date="2023-02" db="EMBL/GenBank/DDBJ databases">
        <title>Devosia algicola sp. nov., isolated from the phycosphere of marine algae.</title>
        <authorList>
            <person name="Kim J.M."/>
            <person name="Lee J.K."/>
            <person name="Choi B.J."/>
            <person name="Bayburt H."/>
            <person name="Jeon C.O."/>
        </authorList>
    </citation>
    <scope>NUCLEOTIDE SEQUENCE [LARGE SCALE GENOMIC DNA]</scope>
    <source>
        <strain evidence="2 3">G20-9</strain>
    </source>
</reference>
<feature type="transmembrane region" description="Helical" evidence="1">
    <location>
        <begin position="112"/>
        <end position="135"/>
    </location>
</feature>
<keyword evidence="3" id="KW-1185">Reference proteome</keyword>
<evidence type="ECO:0000313" key="2">
    <source>
        <dbReference type="EMBL" id="WDR02057.1"/>
    </source>
</evidence>
<keyword evidence="1" id="KW-0812">Transmembrane</keyword>
<dbReference type="RefSeq" id="WP_282218464.1">
    <property type="nucleotide sequence ID" value="NZ_CP118246.1"/>
</dbReference>
<evidence type="ECO:0000256" key="1">
    <source>
        <dbReference type="SAM" id="Phobius"/>
    </source>
</evidence>
<feature type="transmembrane region" description="Helical" evidence="1">
    <location>
        <begin position="45"/>
        <end position="66"/>
    </location>
</feature>
<accession>A0ABY7YLI4</accession>
<dbReference type="Proteomes" id="UP001220530">
    <property type="component" value="Chromosome"/>
</dbReference>
<organism evidence="2 3">
    <name type="scientific">Devosia algicola</name>
    <dbReference type="NCBI Taxonomy" id="3026418"/>
    <lineage>
        <taxon>Bacteria</taxon>
        <taxon>Pseudomonadati</taxon>
        <taxon>Pseudomonadota</taxon>
        <taxon>Alphaproteobacteria</taxon>
        <taxon>Hyphomicrobiales</taxon>
        <taxon>Devosiaceae</taxon>
        <taxon>Devosia</taxon>
    </lineage>
</organism>
<evidence type="ECO:0008006" key="4">
    <source>
        <dbReference type="Google" id="ProtNLM"/>
    </source>
</evidence>